<proteinExistence type="predicted"/>
<protein>
    <recommendedName>
        <fullName evidence="1">DUF5615 domain-containing protein</fullName>
    </recommendedName>
</protein>
<feature type="domain" description="DUF5615" evidence="1">
    <location>
        <begin position="3"/>
        <end position="110"/>
    </location>
</feature>
<dbReference type="AlphaFoldDB" id="A0A2M7R8H8"/>
<evidence type="ECO:0000313" key="2">
    <source>
        <dbReference type="EMBL" id="PIY90975.1"/>
    </source>
</evidence>
<dbReference type="Pfam" id="PF18480">
    <property type="entry name" value="DUF5615"/>
    <property type="match status" value="1"/>
</dbReference>
<organism evidence="2 3">
    <name type="scientific">Candidatus Nealsonbacteria bacterium CG_4_10_14_0_8_um_filter_35_10</name>
    <dbReference type="NCBI Taxonomy" id="1974683"/>
    <lineage>
        <taxon>Bacteria</taxon>
        <taxon>Candidatus Nealsoniibacteriota</taxon>
    </lineage>
</organism>
<dbReference type="EMBL" id="PFLX01000015">
    <property type="protein sequence ID" value="PIY90975.1"/>
    <property type="molecule type" value="Genomic_DNA"/>
</dbReference>
<evidence type="ECO:0000313" key="3">
    <source>
        <dbReference type="Proteomes" id="UP000230055"/>
    </source>
</evidence>
<comment type="caution">
    <text evidence="2">The sequence shown here is derived from an EMBL/GenBank/DDBJ whole genome shotgun (WGS) entry which is preliminary data.</text>
</comment>
<name>A0A2M7R8H8_9BACT</name>
<accession>A0A2M7R8H8</accession>
<dbReference type="Proteomes" id="UP000230055">
    <property type="component" value="Unassembled WGS sequence"/>
</dbReference>
<gene>
    <name evidence="2" type="ORF">COY72_00580</name>
</gene>
<dbReference type="InterPro" id="IPR041049">
    <property type="entry name" value="DUF5615"/>
</dbReference>
<reference evidence="3" key="1">
    <citation type="submission" date="2017-09" db="EMBL/GenBank/DDBJ databases">
        <title>Depth-based differentiation of microbial function through sediment-hosted aquifers and enrichment of novel symbionts in the deep terrestrial subsurface.</title>
        <authorList>
            <person name="Probst A.J."/>
            <person name="Ladd B."/>
            <person name="Jarett J.K."/>
            <person name="Geller-Mcgrath D.E."/>
            <person name="Sieber C.M.K."/>
            <person name="Emerson J.B."/>
            <person name="Anantharaman K."/>
            <person name="Thomas B.C."/>
            <person name="Malmstrom R."/>
            <person name="Stieglmeier M."/>
            <person name="Klingl A."/>
            <person name="Woyke T."/>
            <person name="Ryan C.M."/>
            <person name="Banfield J.F."/>
        </authorList>
    </citation>
    <scope>NUCLEOTIDE SEQUENCE [LARGE SCALE GENOMIC DNA]</scope>
</reference>
<sequence length="117" mass="13860">MIKFLADENIAFRVIETLREEKFNVLSIYEEKLSGLSDEKILRMAQRQKRIILTHDKDFGNLIHQPHQLHSGIILLRLKNQSPQNVINHLIPFLKKIKLDKIKNRLVVFQEGRIRII</sequence>
<evidence type="ECO:0000259" key="1">
    <source>
        <dbReference type="Pfam" id="PF18480"/>
    </source>
</evidence>